<feature type="transmembrane region" description="Helical" evidence="7">
    <location>
        <begin position="695"/>
        <end position="716"/>
    </location>
</feature>
<feature type="transmembrane region" description="Helical" evidence="7">
    <location>
        <begin position="359"/>
        <end position="379"/>
    </location>
</feature>
<comment type="subcellular location">
    <subcellularLocation>
        <location evidence="1">Cell membrane</location>
        <topology evidence="1">Multi-pass membrane protein</topology>
    </subcellularLocation>
</comment>
<feature type="coiled-coil region" evidence="6">
    <location>
        <begin position="117"/>
        <end position="144"/>
    </location>
</feature>
<evidence type="ECO:0000313" key="9">
    <source>
        <dbReference type="EMBL" id="TCJ82881.1"/>
    </source>
</evidence>
<dbReference type="AlphaFoldDB" id="A0A4R1EXZ8"/>
<dbReference type="Proteomes" id="UP000294887">
    <property type="component" value="Unassembled WGS sequence"/>
</dbReference>
<feature type="transmembrane region" description="Helical" evidence="7">
    <location>
        <begin position="780"/>
        <end position="803"/>
    </location>
</feature>
<evidence type="ECO:0000256" key="2">
    <source>
        <dbReference type="ARBA" id="ARBA00022475"/>
    </source>
</evidence>
<feature type="domain" description="SSD" evidence="8">
    <location>
        <begin position="257"/>
        <end position="398"/>
    </location>
</feature>
<evidence type="ECO:0000256" key="6">
    <source>
        <dbReference type="SAM" id="Coils"/>
    </source>
</evidence>
<keyword evidence="2" id="KW-1003">Cell membrane</keyword>
<feature type="transmembrane region" description="Helical" evidence="7">
    <location>
        <begin position="669"/>
        <end position="688"/>
    </location>
</feature>
<keyword evidence="3 7" id="KW-0812">Transmembrane</keyword>
<feature type="transmembrane region" description="Helical" evidence="7">
    <location>
        <begin position="257"/>
        <end position="276"/>
    </location>
</feature>
<feature type="transmembrane region" description="Helical" evidence="7">
    <location>
        <begin position="309"/>
        <end position="331"/>
    </location>
</feature>
<keyword evidence="6" id="KW-0175">Coiled coil</keyword>
<dbReference type="PANTHER" id="PTHR33406:SF13">
    <property type="entry name" value="MEMBRANE PROTEIN YDFJ"/>
    <property type="match status" value="1"/>
</dbReference>
<evidence type="ECO:0000259" key="8">
    <source>
        <dbReference type="PROSITE" id="PS50156"/>
    </source>
</evidence>
<keyword evidence="5 7" id="KW-0472">Membrane</keyword>
<dbReference type="OrthoDB" id="9780358at2"/>
<evidence type="ECO:0000256" key="5">
    <source>
        <dbReference type="ARBA" id="ARBA00023136"/>
    </source>
</evidence>
<reference evidence="9 10" key="1">
    <citation type="submission" date="2019-03" db="EMBL/GenBank/DDBJ databases">
        <title>Genomic Encyclopedia of Type Strains, Phase IV (KMG-IV): sequencing the most valuable type-strain genomes for metagenomic binning, comparative biology and taxonomic classification.</title>
        <authorList>
            <person name="Goeker M."/>
        </authorList>
    </citation>
    <scope>NUCLEOTIDE SEQUENCE [LARGE SCALE GENOMIC DNA]</scope>
    <source>
        <strain evidence="9 10">DSM 24830</strain>
    </source>
</reference>
<dbReference type="RefSeq" id="WP_131907379.1">
    <property type="nucleotide sequence ID" value="NZ_BAAAFU010000007.1"/>
</dbReference>
<dbReference type="PANTHER" id="PTHR33406">
    <property type="entry name" value="MEMBRANE PROTEIN MJ1562-RELATED"/>
    <property type="match status" value="1"/>
</dbReference>
<name>A0A4R1EXZ8_9GAMM</name>
<proteinExistence type="predicted"/>
<gene>
    <name evidence="9" type="ORF">EV695_3619</name>
</gene>
<evidence type="ECO:0000256" key="7">
    <source>
        <dbReference type="SAM" id="Phobius"/>
    </source>
</evidence>
<dbReference type="EMBL" id="SMFQ01000005">
    <property type="protein sequence ID" value="TCJ82881.1"/>
    <property type="molecule type" value="Genomic_DNA"/>
</dbReference>
<dbReference type="Pfam" id="PF03176">
    <property type="entry name" value="MMPL"/>
    <property type="match status" value="1"/>
</dbReference>
<evidence type="ECO:0000256" key="4">
    <source>
        <dbReference type="ARBA" id="ARBA00022989"/>
    </source>
</evidence>
<dbReference type="SUPFAM" id="SSF82866">
    <property type="entry name" value="Multidrug efflux transporter AcrB transmembrane domain"/>
    <property type="match status" value="2"/>
</dbReference>
<dbReference type="GO" id="GO:0005886">
    <property type="term" value="C:plasma membrane"/>
    <property type="evidence" value="ECO:0007669"/>
    <property type="project" value="UniProtKB-SubCell"/>
</dbReference>
<feature type="transmembrane region" description="Helical" evidence="7">
    <location>
        <begin position="722"/>
        <end position="743"/>
    </location>
</feature>
<comment type="caution">
    <text evidence="9">The sequence shown here is derived from an EMBL/GenBank/DDBJ whole genome shotgun (WGS) entry which is preliminary data.</text>
</comment>
<protein>
    <submittedName>
        <fullName evidence="9">Putative exporter</fullName>
    </submittedName>
</protein>
<keyword evidence="10" id="KW-1185">Reference proteome</keyword>
<dbReference type="Gene3D" id="1.20.1640.10">
    <property type="entry name" value="Multidrug efflux transporter AcrB transmembrane domain"/>
    <property type="match status" value="2"/>
</dbReference>
<feature type="transmembrane region" description="Helical" evidence="7">
    <location>
        <begin position="436"/>
        <end position="455"/>
    </location>
</feature>
<evidence type="ECO:0000256" key="3">
    <source>
        <dbReference type="ARBA" id="ARBA00022692"/>
    </source>
</evidence>
<accession>A0A4R1EXZ8</accession>
<feature type="transmembrane region" description="Helical" evidence="7">
    <location>
        <begin position="755"/>
        <end position="774"/>
    </location>
</feature>
<feature type="transmembrane region" description="Helical" evidence="7">
    <location>
        <begin position="385"/>
        <end position="404"/>
    </location>
</feature>
<sequence length="809" mass="89133">MIVWRSLFVICIVFTLAFFFQSSGKLVVDTSLGDLSPDLELDQSTQDAMDGLTENISRNILFVVGADDKQQLDAAKADLSKRLSELKPLTVLSSDALSLTDIIDSLAKYRFHLLTVAAQKNIKQESAEELAKQAQAKLFRLTNAPLMSFEKDPLGVHSEYFNEFLQKISADLEQAQTHGSEASSSDDAGQNKKNKKQYAVIQTKLQKGGLGLDGQNQLLADINTISKDLKDKYKIEILRSGVFFFAVDAASKSKKDISFISTISMVGVLLVLLLTFRSVVPLILPFLSIAFGVAFAFAVSHFIYGKIHILTIVFGASLIGIVIDYSIHYFFHQSQALSNGPSSVAEDSVEHSQSRLHSALLLSLVTSLLGYLALYFSQLDALKKVAVFSCCGLTMAWLSVICLGQYSSKRIKANNTVVNTILDIFKRPLAVFSPRVVVITIVLLMLSLALNIFAVKTSDDPRFFFTPDPEILASEVAVSQIASDYEPGRFVVISGQSSEELIGLTESFYDKVKATPPLIADNFKSITQWLPTPQQQRENYQIQGKLYGDNQAVDALYSLLGVEKNKAEAIKTEYANSEKLILEPQQLNELFNEILPPLWYTKKQQVEQRLVEQGHKNSKAEAGDNFRNFILIAKGTDFEALEKLSNTMPFVNYVNTVESAKKSLADQRVSATQLLLVAYALIALLILSRYRKLSALNIVLVPLCATAALIVLLNVLGVSFNLFHVMALFLVLGLGMDYGIFAYELQDGNVTQQAIFISAITSLLSFGLLGLSAIPVAQSFGMILFIGNSFNLIASLIYAEFLANKAITH</sequence>
<dbReference type="PROSITE" id="PS50156">
    <property type="entry name" value="SSD"/>
    <property type="match status" value="1"/>
</dbReference>
<dbReference type="InterPro" id="IPR004869">
    <property type="entry name" value="MMPL_dom"/>
</dbReference>
<feature type="transmembrane region" description="Helical" evidence="7">
    <location>
        <begin position="283"/>
        <end position="303"/>
    </location>
</feature>
<keyword evidence="4 7" id="KW-1133">Transmembrane helix</keyword>
<dbReference type="InterPro" id="IPR000731">
    <property type="entry name" value="SSD"/>
</dbReference>
<dbReference type="InterPro" id="IPR050545">
    <property type="entry name" value="Mycobact_MmpL"/>
</dbReference>
<organism evidence="9 10">
    <name type="scientific">Cocleimonas flava</name>
    <dbReference type="NCBI Taxonomy" id="634765"/>
    <lineage>
        <taxon>Bacteria</taxon>
        <taxon>Pseudomonadati</taxon>
        <taxon>Pseudomonadota</taxon>
        <taxon>Gammaproteobacteria</taxon>
        <taxon>Thiotrichales</taxon>
        <taxon>Thiotrichaceae</taxon>
        <taxon>Cocleimonas</taxon>
    </lineage>
</organism>
<evidence type="ECO:0000313" key="10">
    <source>
        <dbReference type="Proteomes" id="UP000294887"/>
    </source>
</evidence>
<evidence type="ECO:0000256" key="1">
    <source>
        <dbReference type="ARBA" id="ARBA00004651"/>
    </source>
</evidence>